<dbReference type="Proteomes" id="UP001352852">
    <property type="component" value="Unassembled WGS sequence"/>
</dbReference>
<name>A0ABU7EM94_9TELE</name>
<evidence type="ECO:0000313" key="3">
    <source>
        <dbReference type="Proteomes" id="UP001352852"/>
    </source>
</evidence>
<gene>
    <name evidence="2" type="ORF">CHARACLAT_025664</name>
</gene>
<feature type="region of interest" description="Disordered" evidence="1">
    <location>
        <begin position="75"/>
        <end position="107"/>
    </location>
</feature>
<organism evidence="2 3">
    <name type="scientific">Characodon lateralis</name>
    <dbReference type="NCBI Taxonomy" id="208331"/>
    <lineage>
        <taxon>Eukaryota</taxon>
        <taxon>Metazoa</taxon>
        <taxon>Chordata</taxon>
        <taxon>Craniata</taxon>
        <taxon>Vertebrata</taxon>
        <taxon>Euteleostomi</taxon>
        <taxon>Actinopterygii</taxon>
        <taxon>Neopterygii</taxon>
        <taxon>Teleostei</taxon>
        <taxon>Neoteleostei</taxon>
        <taxon>Acanthomorphata</taxon>
        <taxon>Ovalentaria</taxon>
        <taxon>Atherinomorphae</taxon>
        <taxon>Cyprinodontiformes</taxon>
        <taxon>Goodeidae</taxon>
        <taxon>Characodon</taxon>
    </lineage>
</organism>
<feature type="compositionally biased region" description="Polar residues" evidence="1">
    <location>
        <begin position="75"/>
        <end position="84"/>
    </location>
</feature>
<reference evidence="2 3" key="1">
    <citation type="submission" date="2021-06" db="EMBL/GenBank/DDBJ databases">
        <authorList>
            <person name="Palmer J.M."/>
        </authorList>
    </citation>
    <scope>NUCLEOTIDE SEQUENCE [LARGE SCALE GENOMIC DNA]</scope>
    <source>
        <strain evidence="2 3">CL_MEX2019</strain>
        <tissue evidence="2">Muscle</tissue>
    </source>
</reference>
<accession>A0ABU7EM94</accession>
<comment type="caution">
    <text evidence="2">The sequence shown here is derived from an EMBL/GenBank/DDBJ whole genome shotgun (WGS) entry which is preliminary data.</text>
</comment>
<proteinExistence type="predicted"/>
<evidence type="ECO:0000256" key="1">
    <source>
        <dbReference type="SAM" id="MobiDB-lite"/>
    </source>
</evidence>
<keyword evidence="3" id="KW-1185">Reference proteome</keyword>
<protein>
    <submittedName>
        <fullName evidence="2">Uncharacterized protein</fullName>
    </submittedName>
</protein>
<sequence>MMSLHNTYSLDFCPCEDLRGYNAFPKRDHHTLMPNHRAFHVIDGCLPSVTSQQVFQMDRHGQTQPQILGTKCLLRTSQSAESQRSPPQASSFPASSLLFPQKPNPDR</sequence>
<evidence type="ECO:0000313" key="2">
    <source>
        <dbReference type="EMBL" id="MED6288351.1"/>
    </source>
</evidence>
<dbReference type="EMBL" id="JAHUTJ010060370">
    <property type="protein sequence ID" value="MED6288351.1"/>
    <property type="molecule type" value="Genomic_DNA"/>
</dbReference>
<feature type="compositionally biased region" description="Low complexity" evidence="1">
    <location>
        <begin position="85"/>
        <end position="101"/>
    </location>
</feature>